<dbReference type="EMBL" id="JALZWP010000006">
    <property type="protein sequence ID" value="MCL1628659.1"/>
    <property type="molecule type" value="Genomic_DNA"/>
</dbReference>
<keyword evidence="3" id="KW-1185">Reference proteome</keyword>
<evidence type="ECO:0000313" key="3">
    <source>
        <dbReference type="Proteomes" id="UP001202550"/>
    </source>
</evidence>
<sequence length="544" mass="59458">MRHILLTAFLALFVLPLRAENVALVLDGAEYRSLPDPSGTELADQAQGVLARAGFEVVIARDMPIGDLRAELAALQARLEEGDIARLVIVAAGWFVASDSGAWFLGADADQPGLATIDGAGLRLDTVMELASSASGAAHLWLVTPNTRALRDELGFGLRAGLPDRLPVPRQVAVMRGDLRGTLAGMGAVLTPGTTLSEALAVSPDLRAEGTVPTLVPFLPEGFAPVAQADRDAWQNARDLDTEAAYNEYLAQFPNGLSAQEARLRRDALRNTPERIEADLALSRAERRAIQRDLTTLGFNTRGIDGLFGPGTRGAIRGWQSRFDLEVTGFLTRDQIFQLAGQAARRAAEIEAEERARREAAERADRAYWDGTGAGADEPGLRAYLDRYPEGIFAALARERLADLEAETRAQAERAAWRRADASDTAEGYRRYLSEFPDGRFAPEARLRLERLEPIRDVPAPDRPPAEVLEQEEALLMTPALRLLVERRLHDLGFDTGQIDGNFDDRTRAAVRQAQARFGLPVNGYVRQGLLDAMLQDALRGLFR</sequence>
<evidence type="ECO:0000259" key="1">
    <source>
        <dbReference type="Pfam" id="PF01471"/>
    </source>
</evidence>
<feature type="domain" description="Peptidoglycan binding-like" evidence="1">
    <location>
        <begin position="484"/>
        <end position="534"/>
    </location>
</feature>
<protein>
    <submittedName>
        <fullName evidence="2">Peptidoglycan-binding protein</fullName>
    </submittedName>
</protein>
<organism evidence="2 3">
    <name type="scientific">Roseinatronobacter domitianus</name>
    <dbReference type="NCBI Taxonomy" id="2940293"/>
    <lineage>
        <taxon>Bacteria</taxon>
        <taxon>Pseudomonadati</taxon>
        <taxon>Pseudomonadota</taxon>
        <taxon>Alphaproteobacteria</taxon>
        <taxon>Rhodobacterales</taxon>
        <taxon>Paracoccaceae</taxon>
        <taxon>Roseinatronobacter</taxon>
    </lineage>
</organism>
<dbReference type="Proteomes" id="UP001202550">
    <property type="component" value="Unassembled WGS sequence"/>
</dbReference>
<dbReference type="SUPFAM" id="SSF52129">
    <property type="entry name" value="Caspase-like"/>
    <property type="match status" value="1"/>
</dbReference>
<dbReference type="InterPro" id="IPR029030">
    <property type="entry name" value="Caspase-like_dom_sf"/>
</dbReference>
<dbReference type="InterPro" id="IPR036365">
    <property type="entry name" value="PGBD-like_sf"/>
</dbReference>
<dbReference type="Gene3D" id="1.10.101.10">
    <property type="entry name" value="PGBD-like superfamily/PGBD"/>
    <property type="match status" value="2"/>
</dbReference>
<dbReference type="InterPro" id="IPR002477">
    <property type="entry name" value="Peptidoglycan-bd-like"/>
</dbReference>
<accession>A0ABT0M1D1</accession>
<comment type="caution">
    <text evidence="2">The sequence shown here is derived from an EMBL/GenBank/DDBJ whole genome shotgun (WGS) entry which is preliminary data.</text>
</comment>
<evidence type="ECO:0000313" key="2">
    <source>
        <dbReference type="EMBL" id="MCL1628659.1"/>
    </source>
</evidence>
<name>A0ABT0M1D1_9RHOB</name>
<reference evidence="2 3" key="1">
    <citation type="submission" date="2022-05" db="EMBL/GenBank/DDBJ databases">
        <title>Seasonal and diel survey of microbial diversity of the Tyrrhenian coast.</title>
        <authorList>
            <person name="Gattoni G."/>
            <person name="Corral P."/>
        </authorList>
    </citation>
    <scope>NUCLEOTIDE SEQUENCE [LARGE SCALE GENOMIC DNA]</scope>
    <source>
        <strain evidence="2 3">V10</strain>
    </source>
</reference>
<dbReference type="Pfam" id="PF01471">
    <property type="entry name" value="PG_binding_1"/>
    <property type="match status" value="2"/>
</dbReference>
<dbReference type="RefSeq" id="WP_249057995.1">
    <property type="nucleotide sequence ID" value="NZ_JALZWP010000006.1"/>
</dbReference>
<gene>
    <name evidence="2" type="ORF">M3N55_07935</name>
</gene>
<dbReference type="InterPro" id="IPR036366">
    <property type="entry name" value="PGBDSf"/>
</dbReference>
<proteinExistence type="predicted"/>
<feature type="domain" description="Peptidoglycan binding-like" evidence="1">
    <location>
        <begin position="284"/>
        <end position="334"/>
    </location>
</feature>
<dbReference type="SUPFAM" id="SSF47090">
    <property type="entry name" value="PGBD-like"/>
    <property type="match status" value="2"/>
</dbReference>